<evidence type="ECO:0000256" key="2">
    <source>
        <dbReference type="SAM" id="SignalP"/>
    </source>
</evidence>
<organism evidence="4">
    <name type="scientific">Melampsora larici-populina (strain 98AG31 / pathotype 3-4-7)</name>
    <name type="common">Poplar leaf rust fungus</name>
    <dbReference type="NCBI Taxonomy" id="747676"/>
    <lineage>
        <taxon>Eukaryota</taxon>
        <taxon>Fungi</taxon>
        <taxon>Dikarya</taxon>
        <taxon>Basidiomycota</taxon>
        <taxon>Pucciniomycotina</taxon>
        <taxon>Pucciniomycetes</taxon>
        <taxon>Pucciniales</taxon>
        <taxon>Melampsoraceae</taxon>
        <taxon>Melampsora</taxon>
    </lineage>
</organism>
<feature type="region of interest" description="Disordered" evidence="1">
    <location>
        <begin position="365"/>
        <end position="386"/>
    </location>
</feature>
<feature type="chain" id="PRO_5003321404" description="Secreted protein" evidence="2">
    <location>
        <begin position="27"/>
        <end position="925"/>
    </location>
</feature>
<evidence type="ECO:0008006" key="5">
    <source>
        <dbReference type="Google" id="ProtNLM"/>
    </source>
</evidence>
<dbReference type="EMBL" id="GL883192">
    <property type="protein sequence ID" value="EGF97932.1"/>
    <property type="molecule type" value="Genomic_DNA"/>
</dbReference>
<feature type="signal peptide" evidence="2">
    <location>
        <begin position="1"/>
        <end position="26"/>
    </location>
</feature>
<evidence type="ECO:0000313" key="3">
    <source>
        <dbReference type="EMBL" id="EGF97932.1"/>
    </source>
</evidence>
<feature type="region of interest" description="Disordered" evidence="1">
    <location>
        <begin position="185"/>
        <end position="208"/>
    </location>
</feature>
<keyword evidence="4" id="KW-1185">Reference proteome</keyword>
<protein>
    <recommendedName>
        <fullName evidence="5">Secreted protein</fullName>
    </recommendedName>
</protein>
<accession>F4SBP2</accession>
<evidence type="ECO:0000256" key="1">
    <source>
        <dbReference type="SAM" id="MobiDB-lite"/>
    </source>
</evidence>
<dbReference type="AlphaFoldDB" id="F4SBP2"/>
<feature type="compositionally biased region" description="Basic and acidic residues" evidence="1">
    <location>
        <begin position="227"/>
        <end position="237"/>
    </location>
</feature>
<dbReference type="HOGENOM" id="CLU_018194_0_0_1"/>
<dbReference type="InParanoid" id="F4SBP2"/>
<gene>
    <name evidence="3" type="ORF">MELLADRAFT_113963</name>
</gene>
<proteinExistence type="predicted"/>
<name>F4SBP2_MELLP</name>
<dbReference type="GeneID" id="18925155"/>
<sequence length="925" mass="105423">MPRNIWLFRYFLVISLKASTYQLCSGLQLTSEISGDTNRGDGFFGFDLDFPQSPLVPENLKQSSRNAVEYQGDQPNQVSDHIYDSLGKLDYEPSHHITVSNHCADYDSLMVNMAELTSENPYSLNSHTYDRHHLQPSPIGHTWEATHWITPQVLSGMQTNDIFDSNAYINEYFDYLNNLQTYEDLEKNNQPGTDTCGSHQHSNPSSEIHFSAGQYSHITPSVTVDPKGTDPEKDQCQGKVQEEGILDPILIEGNGVSDQINENPLSYMDSEEMQMGNQSTGLRKETPHFEQNSVVPGIYSPTISNSEKRQEILEQSVGTTNSNSVSMLDGTRPLGVNEAGIFENIGGCRLPDENTLSHTVIEETQTRKQSIGLRQGSPQSDKHSVMESGLYSPTISNSEKWKKKLAKSVGTKQLNSQSISNNASLVKPREMKSQFSENLALNSSHKVIYKKRKLSAIPKHCISKTKTIPDSPNHLLSLQKIGMKNSSRSPILCYEIHEFFREIHEKIKAHHEFSLEEGDSVRLAVRNAGGTVVMVFLGILKVFEGKGYGEDEVELLLNDGWSFMKDFYSNWNWADRSKFGFGKSERYFSQGAFDPDFHLRYLKQIHKSINIPLTFIHSISLLWSKERKKSKIPRDLSEHGQQIMDASNTDSHDIRGGLYERIGIKNHSFWGPAQFLRTEWNIYGDKNSSSHLIWKLASNAAQFHTPAGRDVCEGLHSFFEGLVQKLHMEYNNLNGYHPSKNLPDQADNVLSKKHLDNLSLIVKAVSMAEYRVIVPFIGIITILDRHALTVDQFQVLIQNAIEFVKDIFGKWEHLNFHPSNIHNLFECKRLTWRSHSKLRDSDTMFQTLFGYEDKNGFPTQVILYLLRLWHISVMTSNPGSKNYISFKITEMPHWTVKEWNSSAEKLLANQDPIDIQKWMFFMPQE</sequence>
<dbReference type="Proteomes" id="UP000001072">
    <property type="component" value="Unassembled WGS sequence"/>
</dbReference>
<dbReference type="KEGG" id="mlr:MELLADRAFT_113963"/>
<keyword evidence="2" id="KW-0732">Signal</keyword>
<reference evidence="4" key="1">
    <citation type="journal article" date="2011" name="Proc. Natl. Acad. Sci. U.S.A.">
        <title>Obligate biotrophy features unraveled by the genomic analysis of rust fungi.</title>
        <authorList>
            <person name="Duplessis S."/>
            <person name="Cuomo C.A."/>
            <person name="Lin Y.-C."/>
            <person name="Aerts A."/>
            <person name="Tisserant E."/>
            <person name="Veneault-Fourrey C."/>
            <person name="Joly D.L."/>
            <person name="Hacquard S."/>
            <person name="Amselem J."/>
            <person name="Cantarel B.L."/>
            <person name="Chiu R."/>
            <person name="Coutinho P.M."/>
            <person name="Feau N."/>
            <person name="Field M."/>
            <person name="Frey P."/>
            <person name="Gelhaye E."/>
            <person name="Goldberg J."/>
            <person name="Grabherr M.G."/>
            <person name="Kodira C.D."/>
            <person name="Kohler A."/>
            <person name="Kuees U."/>
            <person name="Lindquist E.A."/>
            <person name="Lucas S.M."/>
            <person name="Mago R."/>
            <person name="Mauceli E."/>
            <person name="Morin E."/>
            <person name="Murat C."/>
            <person name="Pangilinan J.L."/>
            <person name="Park R."/>
            <person name="Pearson M."/>
            <person name="Quesneville H."/>
            <person name="Rouhier N."/>
            <person name="Sakthikumar S."/>
            <person name="Salamov A.A."/>
            <person name="Schmutz J."/>
            <person name="Selles B."/>
            <person name="Shapiro H."/>
            <person name="Tanguay P."/>
            <person name="Tuskan G.A."/>
            <person name="Henrissat B."/>
            <person name="Van de Peer Y."/>
            <person name="Rouze P."/>
            <person name="Ellis J.G."/>
            <person name="Dodds P.N."/>
            <person name="Schein J.E."/>
            <person name="Zhong S."/>
            <person name="Hamelin R.C."/>
            <person name="Grigoriev I.V."/>
            <person name="Szabo L.J."/>
            <person name="Martin F."/>
        </authorList>
    </citation>
    <scope>NUCLEOTIDE SEQUENCE [LARGE SCALE GENOMIC DNA]</scope>
    <source>
        <strain evidence="4">98AG31 / pathotype 3-4-7</strain>
    </source>
</reference>
<feature type="compositionally biased region" description="Polar residues" evidence="1">
    <location>
        <begin position="188"/>
        <end position="208"/>
    </location>
</feature>
<dbReference type="VEuPathDB" id="FungiDB:MELLADRAFT_113963"/>
<feature type="region of interest" description="Disordered" evidence="1">
    <location>
        <begin position="218"/>
        <end position="237"/>
    </location>
</feature>
<dbReference type="RefSeq" id="XP_007418800.1">
    <property type="nucleotide sequence ID" value="XM_007418738.1"/>
</dbReference>
<evidence type="ECO:0000313" key="4">
    <source>
        <dbReference type="Proteomes" id="UP000001072"/>
    </source>
</evidence>
<dbReference type="OrthoDB" id="10506359at2759"/>